<comment type="caution">
    <text evidence="6">The sequence shown here is derived from an EMBL/GenBank/DDBJ whole genome shotgun (WGS) entry which is preliminary data.</text>
</comment>
<organism evidence="6 7">
    <name type="scientific">Natronobacillus azotifigens</name>
    <dbReference type="NCBI Taxonomy" id="472978"/>
    <lineage>
        <taxon>Bacteria</taxon>
        <taxon>Bacillati</taxon>
        <taxon>Bacillota</taxon>
        <taxon>Bacilli</taxon>
        <taxon>Bacillales</taxon>
        <taxon>Bacillaceae</taxon>
        <taxon>Natronobacillus</taxon>
    </lineage>
</organism>
<keyword evidence="7" id="KW-1185">Reference proteome</keyword>
<keyword evidence="3" id="KW-0804">Transcription</keyword>
<dbReference type="Gene3D" id="1.10.10.10">
    <property type="entry name" value="Winged helix-like DNA-binding domain superfamily/Winged helix DNA-binding domain"/>
    <property type="match status" value="1"/>
</dbReference>
<name>A0A9J6RAC5_9BACI</name>
<dbReference type="PANTHER" id="PTHR30514">
    <property type="entry name" value="GLUCOKINASE"/>
    <property type="match status" value="1"/>
</dbReference>
<evidence type="ECO:0000313" key="7">
    <source>
        <dbReference type="Proteomes" id="UP001084197"/>
    </source>
</evidence>
<dbReference type="GO" id="GO:0097367">
    <property type="term" value="F:carbohydrate derivative binding"/>
    <property type="evidence" value="ECO:0007669"/>
    <property type="project" value="InterPro"/>
</dbReference>
<sequence>MFTNKQIATFSDLEHSLYNYIFKNIEKVIHMRIRDLATATHVSTTTILRFCKKLDCDGFSEFKIKLKMYMEEQSDPNSLIRGEKGLTEFLERTLSEDFQHKITVIAKAIAKAKRVIFIGIGSSGILAEYGSRYFSGLRKFALYIKDPFLPIHEQYLEDSVTIVLSVSGNTSAILSQVNQFKQEGSEIISITNNADSPLAKIADYNLSYYVSTEFLGNTNLTTQIPVVYLLEHLAKATYHEMEL</sequence>
<dbReference type="SUPFAM" id="SSF53697">
    <property type="entry name" value="SIS domain"/>
    <property type="match status" value="1"/>
</dbReference>
<dbReference type="InterPro" id="IPR036388">
    <property type="entry name" value="WH-like_DNA-bd_sf"/>
</dbReference>
<evidence type="ECO:0000259" key="5">
    <source>
        <dbReference type="PROSITE" id="PS51464"/>
    </source>
</evidence>
<dbReference type="CDD" id="cd05013">
    <property type="entry name" value="SIS_RpiR"/>
    <property type="match status" value="1"/>
</dbReference>
<dbReference type="PROSITE" id="PS51071">
    <property type="entry name" value="HTH_RPIR"/>
    <property type="match status" value="1"/>
</dbReference>
<dbReference type="PANTHER" id="PTHR30514:SF1">
    <property type="entry name" value="HTH-TYPE TRANSCRIPTIONAL REGULATOR HEXR-RELATED"/>
    <property type="match status" value="1"/>
</dbReference>
<evidence type="ECO:0000256" key="3">
    <source>
        <dbReference type="ARBA" id="ARBA00023163"/>
    </source>
</evidence>
<evidence type="ECO:0000256" key="2">
    <source>
        <dbReference type="ARBA" id="ARBA00023125"/>
    </source>
</evidence>
<dbReference type="RefSeq" id="WP_268779256.1">
    <property type="nucleotide sequence ID" value="NZ_JAPRAT010000006.1"/>
</dbReference>
<evidence type="ECO:0000259" key="4">
    <source>
        <dbReference type="PROSITE" id="PS51071"/>
    </source>
</evidence>
<dbReference type="Pfam" id="PF01418">
    <property type="entry name" value="HTH_6"/>
    <property type="match status" value="1"/>
</dbReference>
<dbReference type="InterPro" id="IPR035472">
    <property type="entry name" value="RpiR-like_SIS"/>
</dbReference>
<dbReference type="InterPro" id="IPR009057">
    <property type="entry name" value="Homeodomain-like_sf"/>
</dbReference>
<evidence type="ECO:0000313" key="6">
    <source>
        <dbReference type="EMBL" id="MCZ0702487.1"/>
    </source>
</evidence>
<feature type="domain" description="HTH rpiR-type" evidence="4">
    <location>
        <begin position="1"/>
        <end position="73"/>
    </location>
</feature>
<reference evidence="6" key="1">
    <citation type="submission" date="2022-11" db="EMBL/GenBank/DDBJ databases">
        <title>WGS of Natronobacillus azotifigens 24KS-1, an anaerobic diazotrophic haloalkaliphile from soda-rich habitats.</title>
        <authorList>
            <person name="Sorokin D.Y."/>
            <person name="Merkel A.Y."/>
        </authorList>
    </citation>
    <scope>NUCLEOTIDE SEQUENCE</scope>
    <source>
        <strain evidence="6">24KS-1</strain>
    </source>
</reference>
<feature type="domain" description="SIS" evidence="5">
    <location>
        <begin position="105"/>
        <end position="243"/>
    </location>
</feature>
<dbReference type="Gene3D" id="3.40.50.10490">
    <property type="entry name" value="Glucose-6-phosphate isomerase like protein, domain 1"/>
    <property type="match status" value="1"/>
</dbReference>
<gene>
    <name evidence="6" type="ORF">OWO01_04600</name>
</gene>
<dbReference type="GO" id="GO:0003700">
    <property type="term" value="F:DNA-binding transcription factor activity"/>
    <property type="evidence" value="ECO:0007669"/>
    <property type="project" value="InterPro"/>
</dbReference>
<keyword evidence="2" id="KW-0238">DNA-binding</keyword>
<dbReference type="Proteomes" id="UP001084197">
    <property type="component" value="Unassembled WGS sequence"/>
</dbReference>
<dbReference type="PROSITE" id="PS51464">
    <property type="entry name" value="SIS"/>
    <property type="match status" value="1"/>
</dbReference>
<dbReference type="SUPFAM" id="SSF46689">
    <property type="entry name" value="Homeodomain-like"/>
    <property type="match status" value="1"/>
</dbReference>
<dbReference type="InterPro" id="IPR047640">
    <property type="entry name" value="RpiR-like"/>
</dbReference>
<protein>
    <submittedName>
        <fullName evidence="6">MurR/RpiR family transcriptional regulator</fullName>
    </submittedName>
</protein>
<dbReference type="GO" id="GO:0003677">
    <property type="term" value="F:DNA binding"/>
    <property type="evidence" value="ECO:0007669"/>
    <property type="project" value="UniProtKB-KW"/>
</dbReference>
<dbReference type="GO" id="GO:1901135">
    <property type="term" value="P:carbohydrate derivative metabolic process"/>
    <property type="evidence" value="ECO:0007669"/>
    <property type="project" value="InterPro"/>
</dbReference>
<dbReference type="InterPro" id="IPR046348">
    <property type="entry name" value="SIS_dom_sf"/>
</dbReference>
<dbReference type="Pfam" id="PF01380">
    <property type="entry name" value="SIS"/>
    <property type="match status" value="1"/>
</dbReference>
<dbReference type="InterPro" id="IPR001347">
    <property type="entry name" value="SIS_dom"/>
</dbReference>
<dbReference type="AlphaFoldDB" id="A0A9J6RAC5"/>
<accession>A0A9J6RAC5</accession>
<evidence type="ECO:0000256" key="1">
    <source>
        <dbReference type="ARBA" id="ARBA00023015"/>
    </source>
</evidence>
<proteinExistence type="predicted"/>
<dbReference type="EMBL" id="JAPRAT010000006">
    <property type="protein sequence ID" value="MCZ0702487.1"/>
    <property type="molecule type" value="Genomic_DNA"/>
</dbReference>
<keyword evidence="1" id="KW-0805">Transcription regulation</keyword>
<dbReference type="InterPro" id="IPR000281">
    <property type="entry name" value="HTH_RpiR"/>
</dbReference>